<evidence type="ECO:0000256" key="7">
    <source>
        <dbReference type="ARBA" id="ARBA00023157"/>
    </source>
</evidence>
<keyword evidence="3 12" id="KW-0732">Signal</keyword>
<keyword evidence="5 11" id="KW-1133">Transmembrane helix</keyword>
<feature type="disulfide bond" evidence="10">
    <location>
        <begin position="631"/>
        <end position="641"/>
    </location>
</feature>
<dbReference type="FunFam" id="3.10.250.10:FF:000005">
    <property type="entry name" value="Neurotrypsin isoform A"/>
    <property type="match status" value="2"/>
</dbReference>
<evidence type="ECO:0000256" key="11">
    <source>
        <dbReference type="SAM" id="Phobius"/>
    </source>
</evidence>
<evidence type="ECO:0000256" key="9">
    <source>
        <dbReference type="ARBA" id="ARBA00023180"/>
    </source>
</evidence>
<keyword evidence="6 11" id="KW-0472">Membrane</keyword>
<comment type="caution">
    <text evidence="10">Lacks conserved residue(s) required for the propagation of feature annotation.</text>
</comment>
<feature type="domain" description="SRCR" evidence="13">
    <location>
        <begin position="562"/>
        <end position="660"/>
    </location>
</feature>
<proteinExistence type="predicted"/>
<dbReference type="EnsemblMetazoa" id="XM_038213947.1">
    <property type="protein sequence ID" value="XP_038069875.1"/>
    <property type="gene ID" value="LOC119739119"/>
</dbReference>
<feature type="signal peptide" evidence="12">
    <location>
        <begin position="1"/>
        <end position="19"/>
    </location>
</feature>
<feature type="disulfide bond" evidence="10">
    <location>
        <begin position="736"/>
        <end position="746"/>
    </location>
</feature>
<dbReference type="FunFam" id="3.10.250.10:FF:000007">
    <property type="entry name" value="Soluble scavenger receptor cysteine-rich domain-containing protein SSC5D"/>
    <property type="match status" value="3"/>
</dbReference>
<evidence type="ECO:0000256" key="6">
    <source>
        <dbReference type="ARBA" id="ARBA00023136"/>
    </source>
</evidence>
<feature type="disulfide bond" evidence="10">
    <location>
        <begin position="414"/>
        <end position="424"/>
    </location>
</feature>
<dbReference type="GeneID" id="119739119"/>
<dbReference type="PANTHER" id="PTHR19331">
    <property type="entry name" value="SCAVENGER RECEPTOR DOMAIN-CONTAINING"/>
    <property type="match status" value="1"/>
</dbReference>
<feature type="transmembrane region" description="Helical" evidence="11">
    <location>
        <begin position="893"/>
        <end position="915"/>
    </location>
</feature>
<dbReference type="PROSITE" id="PS50287">
    <property type="entry name" value="SRCR_2"/>
    <property type="match status" value="8"/>
</dbReference>
<evidence type="ECO:0000313" key="15">
    <source>
        <dbReference type="Proteomes" id="UP000887568"/>
    </source>
</evidence>
<evidence type="ECO:0000256" key="12">
    <source>
        <dbReference type="SAM" id="SignalP"/>
    </source>
</evidence>
<feature type="domain" description="SRCR" evidence="13">
    <location>
        <begin position="776"/>
        <end position="878"/>
    </location>
</feature>
<evidence type="ECO:0000256" key="10">
    <source>
        <dbReference type="PROSITE-ProRule" id="PRU00196"/>
    </source>
</evidence>
<keyword evidence="7 10" id="KW-1015">Disulfide bond</keyword>
<dbReference type="PANTHER" id="PTHR19331:SF465">
    <property type="entry name" value="EGG PEPTIDE SPERACT RECEPTOR"/>
    <property type="match status" value="1"/>
</dbReference>
<dbReference type="OMA" id="HESATFI"/>
<organism evidence="14 15">
    <name type="scientific">Patiria miniata</name>
    <name type="common">Bat star</name>
    <name type="synonym">Asterina miniata</name>
    <dbReference type="NCBI Taxonomy" id="46514"/>
    <lineage>
        <taxon>Eukaryota</taxon>
        <taxon>Metazoa</taxon>
        <taxon>Echinodermata</taxon>
        <taxon>Eleutherozoa</taxon>
        <taxon>Asterozoa</taxon>
        <taxon>Asteroidea</taxon>
        <taxon>Valvatacea</taxon>
        <taxon>Valvatida</taxon>
        <taxon>Asterinidae</taxon>
        <taxon>Patiria</taxon>
    </lineage>
</organism>
<feature type="domain" description="SRCR" evidence="13">
    <location>
        <begin position="134"/>
        <end position="232"/>
    </location>
</feature>
<dbReference type="AlphaFoldDB" id="A0A914B0F1"/>
<comment type="subcellular location">
    <subcellularLocation>
        <location evidence="1">Membrane</location>
        <topology evidence="1">Single-pass membrane protein</topology>
    </subcellularLocation>
</comment>
<feature type="domain" description="SRCR" evidence="13">
    <location>
        <begin position="667"/>
        <end position="766"/>
    </location>
</feature>
<evidence type="ECO:0000256" key="4">
    <source>
        <dbReference type="ARBA" id="ARBA00022737"/>
    </source>
</evidence>
<evidence type="ECO:0000256" key="8">
    <source>
        <dbReference type="ARBA" id="ARBA00023170"/>
    </source>
</evidence>
<dbReference type="PRINTS" id="PR00258">
    <property type="entry name" value="SPERACTRCPTR"/>
</dbReference>
<dbReference type="FunFam" id="3.10.250.10:FF:000001">
    <property type="entry name" value="Lysyl oxidase 4 isoform X1"/>
    <property type="match status" value="1"/>
</dbReference>
<dbReference type="GO" id="GO:0016020">
    <property type="term" value="C:membrane"/>
    <property type="evidence" value="ECO:0007669"/>
    <property type="project" value="UniProtKB-SubCell"/>
</dbReference>
<feature type="chain" id="PRO_5037010269" description="SRCR domain-containing protein" evidence="12">
    <location>
        <begin position="20"/>
        <end position="939"/>
    </location>
</feature>
<feature type="disulfide bond" evidence="10">
    <location>
        <begin position="309"/>
        <end position="319"/>
    </location>
</feature>
<evidence type="ECO:0000256" key="1">
    <source>
        <dbReference type="ARBA" id="ARBA00004167"/>
    </source>
</evidence>
<dbReference type="Proteomes" id="UP000887568">
    <property type="component" value="Unplaced"/>
</dbReference>
<sequence>MKILMLMAVLITLIVGTWGRLKDYDVRLVQGHLITRGRVEVYMNGSWATVCGNDWDMNDAIVVCQQLGFGMAASAPGGAYFGEGKGRILDVDCTGLESNLSGCSVTFNNVSSCNHSQDAGVVCQGPKLPSQYDLRLVNGSTGVSGRVEVYVDESWGTICDHGWDIQDATVVCQQLGYGMASAAESNAHFGQGSGDIVFDDVACTGTETHLYGCPLDMNKDCSHSEDAGVICTGKPGIRNFEGQIRLVNGTDNLQGRVEVYVNETWGTVCGSGWDINDATVVCSQLGYGKAVSAYAGQGNEDVALDGVSCAGLESSLLECPRNSNVSCTQSTTAWVTCALPEKFDLRLRNGSSHMEGRVEMYLNDAWGTVCDDGWDMTDATVACWQLGYGKATSAPGSAFFGQGSGDIVLGNVDCKGTEKQLGLCKGQESDAPVCLHYRDAGVVCSQPDEYDIRLIDGSNTMEGRVEVYVNGSWGTVCDNQWGMNNGEVVCRQLGFQSVTAAPWSAYFGQGSGDVVLDKVACKGTESSLQYCPKQRNTTCKHWQDASVVCSNDPTEEYDVSLSNLVPDDSVPQGTVEVYVNGVWGTICDDGWDINDASVICRQLGYVKASSAPGSAFFGQGSGEIVLHNVNCTGIENNLRDCPSETTNNCNHAEDSGAKCTSLELYDVRVVNGSSAMEGRVEVYLGGFWETVCDDQWDINDATVVCWQLGFSKAISAPGSAYFGRGSGKTLWTKMDCSGAEDRLEDCNKGHDTSTCTPSDNAGVICGEDKPAEEGSVRLVDGATQYEGRVEIHLNGRWGTVCDTDSDWNNNAANVVCRQLGYGNALSSGKVYTNVGTGAILIDSVVCFGSESRLEYCGYDTSMVRFSCTHQDDVGARCKETPDVPGSGLSTQNIIIIVVSLVSVMGLASLAVVIYVRRMRRRSARHCDHATLIQEEYCHQ</sequence>
<dbReference type="Gene3D" id="3.10.250.10">
    <property type="entry name" value="SRCR-like domain"/>
    <property type="match status" value="8"/>
</dbReference>
<feature type="domain" description="SRCR" evidence="13">
    <location>
        <begin position="345"/>
        <end position="445"/>
    </location>
</feature>
<keyword evidence="8" id="KW-0675">Receptor</keyword>
<dbReference type="SUPFAM" id="SSF56487">
    <property type="entry name" value="SRCR-like"/>
    <property type="match status" value="8"/>
</dbReference>
<name>A0A914B0F1_PATMI</name>
<feature type="domain" description="SRCR" evidence="13">
    <location>
        <begin position="26"/>
        <end position="124"/>
    </location>
</feature>
<feature type="disulfide bond" evidence="10">
    <location>
        <begin position="203"/>
        <end position="213"/>
    </location>
</feature>
<feature type="disulfide bond" evidence="10">
    <location>
        <begin position="816"/>
        <end position="877"/>
    </location>
</feature>
<keyword evidence="4" id="KW-0677">Repeat</keyword>
<keyword evidence="15" id="KW-1185">Reference proteome</keyword>
<feature type="disulfide bond" evidence="10">
    <location>
        <begin position="93"/>
        <end position="103"/>
    </location>
</feature>
<protein>
    <recommendedName>
        <fullName evidence="13">SRCR domain-containing protein</fullName>
    </recommendedName>
</protein>
<evidence type="ECO:0000259" key="13">
    <source>
        <dbReference type="PROSITE" id="PS50287"/>
    </source>
</evidence>
<feature type="disulfide bond" evidence="10">
    <location>
        <begin position="370"/>
        <end position="434"/>
    </location>
</feature>
<dbReference type="Pfam" id="PF00530">
    <property type="entry name" value="SRCR"/>
    <property type="match status" value="8"/>
</dbReference>
<keyword evidence="9" id="KW-0325">Glycoprotein</keyword>
<dbReference type="PROSITE" id="PS00420">
    <property type="entry name" value="SRCR_1"/>
    <property type="match status" value="4"/>
</dbReference>
<evidence type="ECO:0000256" key="3">
    <source>
        <dbReference type="ARBA" id="ARBA00022729"/>
    </source>
</evidence>
<evidence type="ECO:0000256" key="5">
    <source>
        <dbReference type="ARBA" id="ARBA00022989"/>
    </source>
</evidence>
<feature type="disulfide bond" evidence="10">
    <location>
        <begin position="846"/>
        <end position="856"/>
    </location>
</feature>
<feature type="domain" description="SRCR" evidence="13">
    <location>
        <begin position="244"/>
        <end position="338"/>
    </location>
</feature>
<dbReference type="InterPro" id="IPR001190">
    <property type="entry name" value="SRCR"/>
</dbReference>
<dbReference type="RefSeq" id="XP_038069875.1">
    <property type="nucleotide sequence ID" value="XM_038213947.1"/>
</dbReference>
<reference evidence="14" key="1">
    <citation type="submission" date="2022-11" db="UniProtKB">
        <authorList>
            <consortium name="EnsemblMetazoa"/>
        </authorList>
    </citation>
    <scope>IDENTIFICATION</scope>
</reference>
<feature type="domain" description="SRCR" evidence="13">
    <location>
        <begin position="452"/>
        <end position="550"/>
    </location>
</feature>
<dbReference type="InterPro" id="IPR036772">
    <property type="entry name" value="SRCR-like_dom_sf"/>
</dbReference>
<evidence type="ECO:0000313" key="14">
    <source>
        <dbReference type="EnsemblMetazoa" id="XP_038069875.1"/>
    </source>
</evidence>
<dbReference type="SMART" id="SM00202">
    <property type="entry name" value="SR"/>
    <property type="match status" value="8"/>
</dbReference>
<feature type="disulfide bond" evidence="10">
    <location>
        <begin position="521"/>
        <end position="531"/>
    </location>
</feature>
<keyword evidence="2 11" id="KW-0812">Transmembrane</keyword>
<feature type="disulfide bond" evidence="10">
    <location>
        <begin position="383"/>
        <end position="444"/>
    </location>
</feature>
<dbReference type="OrthoDB" id="536948at2759"/>
<dbReference type="FunFam" id="3.10.250.10:FF:000031">
    <property type="entry name" value="RIKEN cDNA 5830411N06, isoform CRA_a"/>
    <property type="match status" value="1"/>
</dbReference>
<evidence type="ECO:0000256" key="2">
    <source>
        <dbReference type="ARBA" id="ARBA00022692"/>
    </source>
</evidence>
<dbReference type="FunFam" id="3.10.250.10:FF:000016">
    <property type="entry name" value="Scavenger receptor cysteine-rich protein type 12"/>
    <property type="match status" value="1"/>
</dbReference>
<accession>A0A914B0F1</accession>